<protein>
    <submittedName>
        <fullName evidence="2">Serine/threonine protein phosphatase 1</fullName>
    </submittedName>
</protein>
<sequence>MSATYVIGDIHGALKALKQLVEKIAPTETDTLIFLGDYVDGWSESAEVISYLMELDKQHTCYFIKGNHDAWCESWLMGIMPEESWVRNGGLATIASFNKLSPEQRLRHTEFFNHMRLFYIDAQGRLFVHAGYTSTHGPAKERFEPMLYWDRSLWELALAMDTSIPPDSDRYPKRLANFKEIYIGHTPVTNYGQTRPMTAVNVHNIDTGAAFKGRISAMNVDTKEIWQSDVVQTLYPNEKGRNA</sequence>
<reference evidence="3" key="1">
    <citation type="submission" date="2016-10" db="EMBL/GenBank/DDBJ databases">
        <authorList>
            <person name="Varghese N."/>
            <person name="Submissions S."/>
        </authorList>
    </citation>
    <scope>NUCLEOTIDE SEQUENCE [LARGE SCALE GENOMIC DNA]</scope>
    <source>
        <strain evidence="3">DSM 23920</strain>
    </source>
</reference>
<evidence type="ECO:0000313" key="3">
    <source>
        <dbReference type="Proteomes" id="UP000199656"/>
    </source>
</evidence>
<dbReference type="InterPro" id="IPR029052">
    <property type="entry name" value="Metallo-depent_PP-like"/>
</dbReference>
<dbReference type="InterPro" id="IPR006186">
    <property type="entry name" value="Ser/Thr-sp_prot-phosphatase"/>
</dbReference>
<dbReference type="AlphaFoldDB" id="A0A1H3XE25"/>
<dbReference type="PANTHER" id="PTHR42850:SF4">
    <property type="entry name" value="ZINC-DEPENDENT ENDOPOLYPHOSPHATASE"/>
    <property type="match status" value="1"/>
</dbReference>
<accession>A0A1H3XE25</accession>
<dbReference type="Gene3D" id="3.60.21.10">
    <property type="match status" value="1"/>
</dbReference>
<dbReference type="PANTHER" id="PTHR42850">
    <property type="entry name" value="METALLOPHOSPHOESTERASE"/>
    <property type="match status" value="1"/>
</dbReference>
<dbReference type="GO" id="GO:0008803">
    <property type="term" value="F:bis(5'-nucleosyl)-tetraphosphatase (symmetrical) activity"/>
    <property type="evidence" value="ECO:0007669"/>
    <property type="project" value="TreeGrafter"/>
</dbReference>
<gene>
    <name evidence="2" type="ORF">SAMN05660909_00391</name>
</gene>
<dbReference type="Pfam" id="PF00149">
    <property type="entry name" value="Metallophos"/>
    <property type="match status" value="1"/>
</dbReference>
<dbReference type="InterPro" id="IPR050126">
    <property type="entry name" value="Ap4A_hydrolase"/>
</dbReference>
<organism evidence="2 3">
    <name type="scientific">Chitinophaga terrae</name>
    <name type="common">ex Kim and Jung 2007</name>
    <dbReference type="NCBI Taxonomy" id="408074"/>
    <lineage>
        <taxon>Bacteria</taxon>
        <taxon>Pseudomonadati</taxon>
        <taxon>Bacteroidota</taxon>
        <taxon>Chitinophagia</taxon>
        <taxon>Chitinophagales</taxon>
        <taxon>Chitinophagaceae</taxon>
        <taxon>Chitinophaga</taxon>
    </lineage>
</organism>
<dbReference type="InterPro" id="IPR004843">
    <property type="entry name" value="Calcineurin-like_PHP"/>
</dbReference>
<dbReference type="GO" id="GO:0005737">
    <property type="term" value="C:cytoplasm"/>
    <property type="evidence" value="ECO:0007669"/>
    <property type="project" value="TreeGrafter"/>
</dbReference>
<dbReference type="EMBL" id="FNRL01000001">
    <property type="protein sequence ID" value="SDZ97201.1"/>
    <property type="molecule type" value="Genomic_DNA"/>
</dbReference>
<dbReference type="OrthoDB" id="9808081at2"/>
<evidence type="ECO:0000313" key="2">
    <source>
        <dbReference type="EMBL" id="SDZ97201.1"/>
    </source>
</evidence>
<dbReference type="PRINTS" id="PR00114">
    <property type="entry name" value="STPHPHTASE"/>
</dbReference>
<proteinExistence type="predicted"/>
<dbReference type="SUPFAM" id="SSF56300">
    <property type="entry name" value="Metallo-dependent phosphatases"/>
    <property type="match status" value="1"/>
</dbReference>
<name>A0A1H3XE25_9BACT</name>
<feature type="domain" description="Calcineurin-like phosphoesterase" evidence="1">
    <location>
        <begin position="5"/>
        <end position="139"/>
    </location>
</feature>
<dbReference type="GO" id="GO:0016791">
    <property type="term" value="F:phosphatase activity"/>
    <property type="evidence" value="ECO:0007669"/>
    <property type="project" value="TreeGrafter"/>
</dbReference>
<evidence type="ECO:0000259" key="1">
    <source>
        <dbReference type="Pfam" id="PF00149"/>
    </source>
</evidence>
<keyword evidence="3" id="KW-1185">Reference proteome</keyword>
<dbReference type="CDD" id="cd00144">
    <property type="entry name" value="MPP_PPP_family"/>
    <property type="match status" value="1"/>
</dbReference>
<dbReference type="Proteomes" id="UP000199656">
    <property type="component" value="Unassembled WGS sequence"/>
</dbReference>
<dbReference type="RefSeq" id="WP_089758094.1">
    <property type="nucleotide sequence ID" value="NZ_BKAT01000012.1"/>
</dbReference>
<dbReference type="STRING" id="408074.SAMN05660909_00391"/>
<dbReference type="GO" id="GO:0110154">
    <property type="term" value="P:RNA decapping"/>
    <property type="evidence" value="ECO:0007669"/>
    <property type="project" value="TreeGrafter"/>
</dbReference>